<dbReference type="InParanoid" id="W7XJP8"/>
<reference evidence="2" key="1">
    <citation type="journal article" date="2006" name="PLoS Biol.">
        <title>Macronuclear genome sequence of the ciliate Tetrahymena thermophila, a model eukaryote.</title>
        <authorList>
            <person name="Eisen J.A."/>
            <person name="Coyne R.S."/>
            <person name="Wu M."/>
            <person name="Wu D."/>
            <person name="Thiagarajan M."/>
            <person name="Wortman J.R."/>
            <person name="Badger J.H."/>
            <person name="Ren Q."/>
            <person name="Amedeo P."/>
            <person name="Jones K.M."/>
            <person name="Tallon L.J."/>
            <person name="Delcher A.L."/>
            <person name="Salzberg S.L."/>
            <person name="Silva J.C."/>
            <person name="Haas B.J."/>
            <person name="Majoros W.H."/>
            <person name="Farzad M."/>
            <person name="Carlton J.M."/>
            <person name="Smith R.K. Jr."/>
            <person name="Garg J."/>
            <person name="Pearlman R.E."/>
            <person name="Karrer K.M."/>
            <person name="Sun L."/>
            <person name="Manning G."/>
            <person name="Elde N.C."/>
            <person name="Turkewitz A.P."/>
            <person name="Asai D.J."/>
            <person name="Wilkes D.E."/>
            <person name="Wang Y."/>
            <person name="Cai H."/>
            <person name="Collins K."/>
            <person name="Stewart B.A."/>
            <person name="Lee S.R."/>
            <person name="Wilamowska K."/>
            <person name="Weinberg Z."/>
            <person name="Ruzzo W.L."/>
            <person name="Wloga D."/>
            <person name="Gaertig J."/>
            <person name="Frankel J."/>
            <person name="Tsao C.-C."/>
            <person name="Gorovsky M.A."/>
            <person name="Keeling P.J."/>
            <person name="Waller R.F."/>
            <person name="Patron N.J."/>
            <person name="Cherry J.M."/>
            <person name="Stover N.A."/>
            <person name="Krieger C.J."/>
            <person name="del Toro C."/>
            <person name="Ryder H.F."/>
            <person name="Williamson S.C."/>
            <person name="Barbeau R.A."/>
            <person name="Hamilton E.P."/>
            <person name="Orias E."/>
        </authorList>
    </citation>
    <scope>NUCLEOTIDE SEQUENCE [LARGE SCALE GENOMIC DNA]</scope>
    <source>
        <strain evidence="2">SB210</strain>
    </source>
</reference>
<dbReference type="RefSeq" id="XP_012651693.1">
    <property type="nucleotide sequence ID" value="XM_012796239.1"/>
</dbReference>
<dbReference type="EMBL" id="GG662798">
    <property type="protein sequence ID" value="EWS75771.1"/>
    <property type="molecule type" value="Genomic_DNA"/>
</dbReference>
<protein>
    <submittedName>
        <fullName evidence="1">Uncharacterized protein</fullName>
    </submittedName>
</protein>
<gene>
    <name evidence="1" type="ORF">TTHERM_000112878</name>
</gene>
<accession>W7XJP8</accession>
<dbReference type="KEGG" id="tet:TTHERM_000112878"/>
<dbReference type="AlphaFoldDB" id="W7XJP8"/>
<dbReference type="GeneID" id="24437337"/>
<sequence>MLSGQNSIQYLTNQVLLANIINVLKYRNNLNQVVYKVYMTLPLSYLTLISALKWNLQTGFQNLDSFTFNRNQNFSVNYNEESNKIVYEGYVSGNVGLTNLISNPGKIFYQTLESSSQIQNIQQIYDIGYIFIVKKTLLVFDIAQYLFVEEIKLDNEGDNSLEYIQGFQYSKQQKLITCFKSQYFAILNCQQNLKIQNILTNFSYISNYYLQEEKQIIYIYGSNIFIYDLQLKDLKIIYESNSYIITQCVFLLSYLVCQTAPQQIKILENQSFFVIKTFSSIEIQDQSFLLADQVYRNIYIYKTQILSFSISEQSLNQILVQNSQILQLNIFGSKIVIFTNQNGFILDRNSQQQQAVFQLFGNFIGNFYLGDYNHLLYYTDNITQGQIFVFSLTTLSQLPALKAFFPLNQVRSVFHDQALSIIGLTDEQEQYQAKCIKQFLDRKYYYL</sequence>
<name>W7XJP8_TETTS</name>
<evidence type="ECO:0000313" key="1">
    <source>
        <dbReference type="EMBL" id="EWS75771.1"/>
    </source>
</evidence>
<proteinExistence type="predicted"/>
<dbReference type="Proteomes" id="UP000009168">
    <property type="component" value="Unassembled WGS sequence"/>
</dbReference>
<evidence type="ECO:0000313" key="2">
    <source>
        <dbReference type="Proteomes" id="UP000009168"/>
    </source>
</evidence>
<keyword evidence="2" id="KW-1185">Reference proteome</keyword>
<organism evidence="1 2">
    <name type="scientific">Tetrahymena thermophila (strain SB210)</name>
    <dbReference type="NCBI Taxonomy" id="312017"/>
    <lineage>
        <taxon>Eukaryota</taxon>
        <taxon>Sar</taxon>
        <taxon>Alveolata</taxon>
        <taxon>Ciliophora</taxon>
        <taxon>Intramacronucleata</taxon>
        <taxon>Oligohymenophorea</taxon>
        <taxon>Hymenostomatida</taxon>
        <taxon>Tetrahymenina</taxon>
        <taxon>Tetrahymenidae</taxon>
        <taxon>Tetrahymena</taxon>
    </lineage>
</organism>